<dbReference type="KEGG" id="scya:EJ357_09180"/>
<sequence length="111" mass="12051">MGCHGPHLLQGELDASRPYLGGCRLKPLDHKDGRGVSDLHPCALPHARGIPTAHDWNPGPGRVKVFNTRQSWPDSRTARGRKDGRRDERGAGGRGRGRGAGGLDRPGSLYW</sequence>
<feature type="compositionally biased region" description="Gly residues" evidence="1">
    <location>
        <begin position="92"/>
        <end position="104"/>
    </location>
</feature>
<accession>A0A3S9M376</accession>
<gene>
    <name evidence="2" type="ORF">EJ357_09180</name>
</gene>
<protein>
    <submittedName>
        <fullName evidence="2">Uncharacterized protein</fullName>
    </submittedName>
</protein>
<keyword evidence="3" id="KW-1185">Reference proteome</keyword>
<organism evidence="2 3">
    <name type="scientific">Streptomyces cyaneochromogenes</name>
    <dbReference type="NCBI Taxonomy" id="2496836"/>
    <lineage>
        <taxon>Bacteria</taxon>
        <taxon>Bacillati</taxon>
        <taxon>Actinomycetota</taxon>
        <taxon>Actinomycetes</taxon>
        <taxon>Kitasatosporales</taxon>
        <taxon>Streptomycetaceae</taxon>
        <taxon>Streptomyces</taxon>
    </lineage>
</organism>
<feature type="region of interest" description="Disordered" evidence="1">
    <location>
        <begin position="48"/>
        <end position="111"/>
    </location>
</feature>
<reference evidence="2 3" key="1">
    <citation type="journal article" date="2019" name="Int. J. Syst. Evol. Microbiol.">
        <title>Streptomyces cyaneochromogenes sp. nov., a blue pigment-producing actinomycete from manganese-contaminated soil.</title>
        <authorList>
            <person name="Tang X."/>
            <person name="Zhao J."/>
            <person name="Li K."/>
            <person name="Chen Z."/>
            <person name="Sun Y."/>
            <person name="Gao J."/>
        </authorList>
    </citation>
    <scope>NUCLEOTIDE SEQUENCE [LARGE SCALE GENOMIC DNA]</scope>
    <source>
        <strain evidence="2 3">MK-45</strain>
    </source>
</reference>
<evidence type="ECO:0000256" key="1">
    <source>
        <dbReference type="SAM" id="MobiDB-lite"/>
    </source>
</evidence>
<dbReference type="EMBL" id="CP034539">
    <property type="protein sequence ID" value="AZQ33607.1"/>
    <property type="molecule type" value="Genomic_DNA"/>
</dbReference>
<proteinExistence type="predicted"/>
<feature type="compositionally biased region" description="Basic and acidic residues" evidence="1">
    <location>
        <begin position="76"/>
        <end position="91"/>
    </location>
</feature>
<dbReference type="Proteomes" id="UP000280298">
    <property type="component" value="Chromosome"/>
</dbReference>
<name>A0A3S9M376_9ACTN</name>
<dbReference type="AlphaFoldDB" id="A0A3S9M376"/>
<evidence type="ECO:0000313" key="3">
    <source>
        <dbReference type="Proteomes" id="UP000280298"/>
    </source>
</evidence>
<dbReference type="OrthoDB" id="4234978at2"/>
<evidence type="ECO:0000313" key="2">
    <source>
        <dbReference type="EMBL" id="AZQ33607.1"/>
    </source>
</evidence>